<comment type="caution">
    <text evidence="1">The sequence shown here is derived from an EMBL/GenBank/DDBJ whole genome shotgun (WGS) entry which is preliminary data.</text>
</comment>
<gene>
    <name evidence="1" type="ORF">PR048_024091</name>
</gene>
<evidence type="ECO:0000313" key="1">
    <source>
        <dbReference type="EMBL" id="KAJ8876182.1"/>
    </source>
</evidence>
<protein>
    <submittedName>
        <fullName evidence="1">Uncharacterized protein</fullName>
    </submittedName>
</protein>
<evidence type="ECO:0000313" key="2">
    <source>
        <dbReference type="Proteomes" id="UP001159363"/>
    </source>
</evidence>
<organism evidence="1 2">
    <name type="scientific">Dryococelus australis</name>
    <dbReference type="NCBI Taxonomy" id="614101"/>
    <lineage>
        <taxon>Eukaryota</taxon>
        <taxon>Metazoa</taxon>
        <taxon>Ecdysozoa</taxon>
        <taxon>Arthropoda</taxon>
        <taxon>Hexapoda</taxon>
        <taxon>Insecta</taxon>
        <taxon>Pterygota</taxon>
        <taxon>Neoptera</taxon>
        <taxon>Polyneoptera</taxon>
        <taxon>Phasmatodea</taxon>
        <taxon>Verophasmatodea</taxon>
        <taxon>Anareolatae</taxon>
        <taxon>Phasmatidae</taxon>
        <taxon>Eurycanthinae</taxon>
        <taxon>Dryococelus</taxon>
    </lineage>
</organism>
<dbReference type="EMBL" id="JARBHB010000009">
    <property type="protein sequence ID" value="KAJ8876182.1"/>
    <property type="molecule type" value="Genomic_DNA"/>
</dbReference>
<proteinExistence type="predicted"/>
<name>A0ABQ9GVY2_9NEOP</name>
<accession>A0ABQ9GVY2</accession>
<sequence length="70" mass="8160">MTSICKNRMALIWEEFYIEQMLGVKKMLEMQIVDSKILTEGINLEEPLNLFIDLIELEYVTAKGIFSSLM</sequence>
<keyword evidence="2" id="KW-1185">Reference proteome</keyword>
<reference evidence="1 2" key="1">
    <citation type="submission" date="2023-02" db="EMBL/GenBank/DDBJ databases">
        <title>LHISI_Scaffold_Assembly.</title>
        <authorList>
            <person name="Stuart O.P."/>
            <person name="Cleave R."/>
            <person name="Magrath M.J.L."/>
            <person name="Mikheyev A.S."/>
        </authorList>
    </citation>
    <scope>NUCLEOTIDE SEQUENCE [LARGE SCALE GENOMIC DNA]</scope>
    <source>
        <strain evidence="1">Daus_M_001</strain>
        <tissue evidence="1">Leg muscle</tissue>
    </source>
</reference>
<dbReference type="Proteomes" id="UP001159363">
    <property type="component" value="Chromosome 8"/>
</dbReference>